<name>A0ACB9KYZ7_9MYRT</name>
<gene>
    <name evidence="1" type="ORF">MLD38_038150</name>
</gene>
<dbReference type="Proteomes" id="UP001057402">
    <property type="component" value="Chromosome 12"/>
</dbReference>
<organism evidence="1 2">
    <name type="scientific">Melastoma candidum</name>
    <dbReference type="NCBI Taxonomy" id="119954"/>
    <lineage>
        <taxon>Eukaryota</taxon>
        <taxon>Viridiplantae</taxon>
        <taxon>Streptophyta</taxon>
        <taxon>Embryophyta</taxon>
        <taxon>Tracheophyta</taxon>
        <taxon>Spermatophyta</taxon>
        <taxon>Magnoliopsida</taxon>
        <taxon>eudicotyledons</taxon>
        <taxon>Gunneridae</taxon>
        <taxon>Pentapetalae</taxon>
        <taxon>rosids</taxon>
        <taxon>malvids</taxon>
        <taxon>Myrtales</taxon>
        <taxon>Melastomataceae</taxon>
        <taxon>Melastomatoideae</taxon>
        <taxon>Melastomateae</taxon>
        <taxon>Melastoma</taxon>
    </lineage>
</organism>
<sequence length="656" mass="72610">MAMTRLFLFWFCLLLPWPSLSQLDFAFPRGFRAASTSLTFHGAAGVTEHGILRLTDDSPRVLGHTFYSSPVRIRNASDGKVSSFSTCFAFATVPQYPKLGGHGLAFTISRMPNLSGALPSQYLGLMNASNIGNSTNHVFAIEFDTVQDFEFGDIDDNHVGVDINSLVSNASAPAVYYDQNSRRVRIYMKSGIVIQAWVDYDSMSSRLDVRLSPSSSKPSLPILSFTVDLSPVFDDLMYVGFSASTGLLASYHYLLGWSFSTIREAQSLSLSSLPSLPGLKHHNLPLIIGVSALAVMLLVGITVTTVHITLKIKNADVIEAWEHDVGPHRFCYGELKKATKSFRDTELLGFGGFGRVYKGVLLNTNTEVAVKRISHESKQGMREFISEIVSNGRLCHRNLVQLLGWCRHRSDLLLVYDFMPNGSLDKFIFDEPKVVLSWDQRFKIVKDIASGILYLHEEWDRVVIHRDIKAGNVLLDAELNGRLGDFGLAKLYERGSNPSTTRVVGTLGYLAPELTRAGRPTTSSDVFAFGALLLEVVCGRRPIEPKALPEELVLVDWVWETWVSGTIFDVVDSRLGGEYNELEVVIVLKLGLMCSNNSPELRPTMRQVTGYLDGDLPLPAEVAAPVANDEKAVTGKKLQNLDVYVHSYPSSFVLSR</sequence>
<protein>
    <submittedName>
        <fullName evidence="1">Uncharacterized protein</fullName>
    </submittedName>
</protein>
<accession>A0ACB9KYZ7</accession>
<reference evidence="2" key="1">
    <citation type="journal article" date="2023" name="Front. Plant Sci.">
        <title>Chromosomal-level genome assembly of Melastoma candidum provides insights into trichome evolution.</title>
        <authorList>
            <person name="Zhong Y."/>
            <person name="Wu W."/>
            <person name="Sun C."/>
            <person name="Zou P."/>
            <person name="Liu Y."/>
            <person name="Dai S."/>
            <person name="Zhou R."/>
        </authorList>
    </citation>
    <scope>NUCLEOTIDE SEQUENCE [LARGE SCALE GENOMIC DNA]</scope>
</reference>
<keyword evidence="2" id="KW-1185">Reference proteome</keyword>
<dbReference type="EMBL" id="CM042891">
    <property type="protein sequence ID" value="KAI4302401.1"/>
    <property type="molecule type" value="Genomic_DNA"/>
</dbReference>
<comment type="caution">
    <text evidence="1">The sequence shown here is derived from an EMBL/GenBank/DDBJ whole genome shotgun (WGS) entry which is preliminary data.</text>
</comment>
<proteinExistence type="predicted"/>
<evidence type="ECO:0000313" key="2">
    <source>
        <dbReference type="Proteomes" id="UP001057402"/>
    </source>
</evidence>
<evidence type="ECO:0000313" key="1">
    <source>
        <dbReference type="EMBL" id="KAI4302401.1"/>
    </source>
</evidence>